<sequence>MTFDGFFVLHQFCYIIKPYSIADCPQDDESREFPSDLQEMIETSCIDKSVQPIVRNICGKLLADGQGVAQVETKLSIFISMAPLMDGNHHMEDIKYQTNLKRSLIEEVLETFQLVIAKFLRPDFVAE</sequence>
<feature type="domain" description="GATOR1 complex protein NPRL3 C-terminal HTH" evidence="1">
    <location>
        <begin position="74"/>
        <end position="115"/>
    </location>
</feature>
<evidence type="ECO:0000313" key="3">
    <source>
        <dbReference type="Proteomes" id="UP001152747"/>
    </source>
</evidence>
<dbReference type="EMBL" id="CANHGI010000004">
    <property type="protein sequence ID" value="CAI5447809.1"/>
    <property type="molecule type" value="Genomic_DNA"/>
</dbReference>
<accession>A0A9P1IP24</accession>
<evidence type="ECO:0000313" key="2">
    <source>
        <dbReference type="EMBL" id="CAI5447809.1"/>
    </source>
</evidence>
<dbReference type="InterPro" id="IPR056603">
    <property type="entry name" value="HTH_NPRL3"/>
</dbReference>
<evidence type="ECO:0000259" key="1">
    <source>
        <dbReference type="Pfam" id="PF24064"/>
    </source>
</evidence>
<name>A0A9P1IP24_9PELO</name>
<organism evidence="2 3">
    <name type="scientific">Caenorhabditis angaria</name>
    <dbReference type="NCBI Taxonomy" id="860376"/>
    <lineage>
        <taxon>Eukaryota</taxon>
        <taxon>Metazoa</taxon>
        <taxon>Ecdysozoa</taxon>
        <taxon>Nematoda</taxon>
        <taxon>Chromadorea</taxon>
        <taxon>Rhabditida</taxon>
        <taxon>Rhabditina</taxon>
        <taxon>Rhabditomorpha</taxon>
        <taxon>Rhabditoidea</taxon>
        <taxon>Rhabditidae</taxon>
        <taxon>Peloderinae</taxon>
        <taxon>Caenorhabditis</taxon>
    </lineage>
</organism>
<dbReference type="AlphaFoldDB" id="A0A9P1IP24"/>
<reference evidence="2" key="1">
    <citation type="submission" date="2022-11" db="EMBL/GenBank/DDBJ databases">
        <authorList>
            <person name="Kikuchi T."/>
        </authorList>
    </citation>
    <scope>NUCLEOTIDE SEQUENCE</scope>
    <source>
        <strain evidence="2">PS1010</strain>
    </source>
</reference>
<dbReference type="Proteomes" id="UP001152747">
    <property type="component" value="Unassembled WGS sequence"/>
</dbReference>
<gene>
    <name evidence="2" type="ORF">CAMP_LOCUS10446</name>
</gene>
<keyword evidence="3" id="KW-1185">Reference proteome</keyword>
<dbReference type="Pfam" id="PF24064">
    <property type="entry name" value="HTH_NPRL3"/>
    <property type="match status" value="1"/>
</dbReference>
<dbReference type="OrthoDB" id="18648at2759"/>
<protein>
    <recommendedName>
        <fullName evidence="1">GATOR1 complex protein NPRL3 C-terminal HTH domain-containing protein</fullName>
    </recommendedName>
</protein>
<comment type="caution">
    <text evidence="2">The sequence shown here is derived from an EMBL/GenBank/DDBJ whole genome shotgun (WGS) entry which is preliminary data.</text>
</comment>
<proteinExistence type="predicted"/>